<sequence length="331" mass="38227">MRKLQIWLQLIAKIGERRDFRTDRMWKTLVEWNSQRLSYYRRQLGSSFQDLGVVCSTENISADAERVARKLAFVRAFCEETPTTDADLAIGLWGECITICYELRYEPGIVPYITSLYQSSGVVDIQGALRLKRNVAFFGRLRSAYEAFIEFALQFSFAKTVLIQPIEEPLFLQPRPYERSELSRHIAESDIDLMQVRIKKAKKLVKKRGEILGIILRDIAEPVKVHAEIKILLFFSSSTFQSKCKTETSTYIRCSKRPCFLCWHILQCMPSYSTRGSHGKIYSRWTIPSATILTEWSCIRLHAAISKIGISCWKNSENQKESRGNIFPSPQ</sequence>
<name>A0A9P7YRH1_9HELO</name>
<dbReference type="Proteomes" id="UP000824998">
    <property type="component" value="Unassembled WGS sequence"/>
</dbReference>
<dbReference type="AlphaFoldDB" id="A0A9P7YRH1"/>
<dbReference type="InterPro" id="IPR027796">
    <property type="entry name" value="OTT_1508_deam-like"/>
</dbReference>
<evidence type="ECO:0000313" key="1">
    <source>
        <dbReference type="EMBL" id="KAG9238613.1"/>
    </source>
</evidence>
<gene>
    <name evidence="1" type="ORF">BJ875DRAFT_33643</name>
</gene>
<comment type="caution">
    <text evidence="1">The sequence shown here is derived from an EMBL/GenBank/DDBJ whole genome shotgun (WGS) entry which is preliminary data.</text>
</comment>
<keyword evidence="2" id="KW-1185">Reference proteome</keyword>
<proteinExistence type="predicted"/>
<evidence type="ECO:0000313" key="2">
    <source>
        <dbReference type="Proteomes" id="UP000824998"/>
    </source>
</evidence>
<protein>
    <submittedName>
        <fullName evidence="1">Uncharacterized protein</fullName>
    </submittedName>
</protein>
<accession>A0A9P7YRH1</accession>
<organism evidence="1 2">
    <name type="scientific">Amylocarpus encephaloides</name>
    <dbReference type="NCBI Taxonomy" id="45428"/>
    <lineage>
        <taxon>Eukaryota</taxon>
        <taxon>Fungi</taxon>
        <taxon>Dikarya</taxon>
        <taxon>Ascomycota</taxon>
        <taxon>Pezizomycotina</taxon>
        <taxon>Leotiomycetes</taxon>
        <taxon>Helotiales</taxon>
        <taxon>Helotiales incertae sedis</taxon>
        <taxon>Amylocarpus</taxon>
    </lineage>
</organism>
<dbReference type="EMBL" id="MU251368">
    <property type="protein sequence ID" value="KAG9238613.1"/>
    <property type="molecule type" value="Genomic_DNA"/>
</dbReference>
<dbReference type="OrthoDB" id="4851849at2759"/>
<dbReference type="Pfam" id="PF14441">
    <property type="entry name" value="OTT_1508_deam"/>
    <property type="match status" value="1"/>
</dbReference>
<reference evidence="1" key="1">
    <citation type="journal article" date="2021" name="IMA Fungus">
        <title>Genomic characterization of three marine fungi, including Emericellopsis atlantica sp. nov. with signatures of a generalist lifestyle and marine biomass degradation.</title>
        <authorList>
            <person name="Hagestad O.C."/>
            <person name="Hou L."/>
            <person name="Andersen J.H."/>
            <person name="Hansen E.H."/>
            <person name="Altermark B."/>
            <person name="Li C."/>
            <person name="Kuhnert E."/>
            <person name="Cox R.J."/>
            <person name="Crous P.W."/>
            <person name="Spatafora J.W."/>
            <person name="Lail K."/>
            <person name="Amirebrahimi M."/>
            <person name="Lipzen A."/>
            <person name="Pangilinan J."/>
            <person name="Andreopoulos W."/>
            <person name="Hayes R.D."/>
            <person name="Ng V."/>
            <person name="Grigoriev I.V."/>
            <person name="Jackson S.A."/>
            <person name="Sutton T.D.S."/>
            <person name="Dobson A.D.W."/>
            <person name="Rama T."/>
        </authorList>
    </citation>
    <scope>NUCLEOTIDE SEQUENCE</scope>
    <source>
        <strain evidence="1">TRa018bII</strain>
    </source>
</reference>